<evidence type="ECO:0000256" key="2">
    <source>
        <dbReference type="SAM" id="Phobius"/>
    </source>
</evidence>
<keyword evidence="2" id="KW-0472">Membrane</keyword>
<dbReference type="AlphaFoldDB" id="A0A4R5LLD1"/>
<feature type="compositionally biased region" description="Polar residues" evidence="1">
    <location>
        <begin position="167"/>
        <end position="179"/>
    </location>
</feature>
<evidence type="ECO:0000313" key="3">
    <source>
        <dbReference type="EMBL" id="TDG10572.1"/>
    </source>
</evidence>
<feature type="transmembrane region" description="Helical" evidence="2">
    <location>
        <begin position="34"/>
        <end position="56"/>
    </location>
</feature>
<dbReference type="Proteomes" id="UP000295606">
    <property type="component" value="Unassembled WGS sequence"/>
</dbReference>
<keyword evidence="2" id="KW-1133">Transmembrane helix</keyword>
<gene>
    <name evidence="3" type="ORF">E1N52_04305</name>
</gene>
<evidence type="ECO:0000313" key="4">
    <source>
        <dbReference type="Proteomes" id="UP000295606"/>
    </source>
</evidence>
<evidence type="ECO:0000256" key="1">
    <source>
        <dbReference type="SAM" id="MobiDB-lite"/>
    </source>
</evidence>
<dbReference type="EMBL" id="SMOD01000002">
    <property type="protein sequence ID" value="TDG10572.1"/>
    <property type="molecule type" value="Genomic_DNA"/>
</dbReference>
<dbReference type="RefSeq" id="WP_133180474.1">
    <property type="nucleotide sequence ID" value="NZ_SMOD01000002.1"/>
</dbReference>
<feature type="transmembrane region" description="Helical" evidence="2">
    <location>
        <begin position="91"/>
        <end position="108"/>
    </location>
</feature>
<proteinExistence type="predicted"/>
<name>A0A4R5LLD1_9BURK</name>
<sequence length="179" mass="19222">MKKIWNMVGLLFFFLVTSALLAVTDEIIREHTDSFGAKIVFYAALIAATGMLWDVTKGVLTDELSVDVGRLVAMVVFGLGSIAFMRAGHPIVFGICAFACGCAGMSVLREIEKARAAAGKTKAQTAQKKLIEEIDAVISEAMQNEAEGQAQRKPASTVPTNAKKRTASSSQSTGLERMY</sequence>
<organism evidence="3 4">
    <name type="scientific">Paraburkholderia guartelaensis</name>
    <dbReference type="NCBI Taxonomy" id="2546446"/>
    <lineage>
        <taxon>Bacteria</taxon>
        <taxon>Pseudomonadati</taxon>
        <taxon>Pseudomonadota</taxon>
        <taxon>Betaproteobacteria</taxon>
        <taxon>Burkholderiales</taxon>
        <taxon>Burkholderiaceae</taxon>
        <taxon>Paraburkholderia</taxon>
    </lineage>
</organism>
<accession>A0A4R5LLD1</accession>
<feature type="transmembrane region" description="Helical" evidence="2">
    <location>
        <begin position="68"/>
        <end position="85"/>
    </location>
</feature>
<keyword evidence="2" id="KW-0812">Transmembrane</keyword>
<reference evidence="3 4" key="1">
    <citation type="submission" date="2019-03" db="EMBL/GenBank/DDBJ databases">
        <title>Paraburkholderia sp. isolated from native Mimosa gymnas in Guartela State Park, Brazil.</title>
        <authorList>
            <person name="Paulitsch F."/>
            <person name="Hungria M."/>
            <person name="Delamuta J.R.M."/>
            <person name="Ribeiro R.A."/>
            <person name="Dall'Agnol R."/>
            <person name="Silva J.S.B."/>
        </authorList>
    </citation>
    <scope>NUCLEOTIDE SEQUENCE [LARGE SCALE GENOMIC DNA]</scope>
    <source>
        <strain evidence="3 4">CNPSo 3008</strain>
    </source>
</reference>
<feature type="region of interest" description="Disordered" evidence="1">
    <location>
        <begin position="144"/>
        <end position="179"/>
    </location>
</feature>
<comment type="caution">
    <text evidence="3">The sequence shown here is derived from an EMBL/GenBank/DDBJ whole genome shotgun (WGS) entry which is preliminary data.</text>
</comment>
<protein>
    <submittedName>
        <fullName evidence="3">Uncharacterized protein</fullName>
    </submittedName>
</protein>